<gene>
    <name evidence="2" type="ORF">SAMN05421546_0972</name>
</gene>
<keyword evidence="3" id="KW-1185">Reference proteome</keyword>
<evidence type="ECO:0000256" key="1">
    <source>
        <dbReference type="SAM" id="SignalP"/>
    </source>
</evidence>
<feature type="chain" id="PRO_5012975374" description="Fap amyloid fibril minor component" evidence="1">
    <location>
        <begin position="24"/>
        <end position="215"/>
    </location>
</feature>
<reference evidence="3" key="1">
    <citation type="submission" date="2017-01" db="EMBL/GenBank/DDBJ databases">
        <authorList>
            <person name="Varghese N."/>
            <person name="Submissions S."/>
        </authorList>
    </citation>
    <scope>NUCLEOTIDE SEQUENCE [LARGE SCALE GENOMIC DNA]</scope>
    <source>
        <strain evidence="3">UM1</strain>
    </source>
</reference>
<proteinExistence type="predicted"/>
<accession>A0A1N6RE46</accession>
<evidence type="ECO:0000313" key="2">
    <source>
        <dbReference type="EMBL" id="SIQ26952.1"/>
    </source>
</evidence>
<dbReference type="RefSeq" id="WP_242651307.1">
    <property type="nucleotide sequence ID" value="NZ_FTLW01000002.1"/>
</dbReference>
<protein>
    <recommendedName>
        <fullName evidence="4">Fap amyloid fibril minor component</fullName>
    </recommendedName>
</protein>
<evidence type="ECO:0008006" key="4">
    <source>
        <dbReference type="Google" id="ProtNLM"/>
    </source>
</evidence>
<feature type="signal peptide" evidence="1">
    <location>
        <begin position="1"/>
        <end position="23"/>
    </location>
</feature>
<name>A0A1N6RE46_9GAMM</name>
<dbReference type="STRING" id="1604334.SAMN05421546_0972"/>
<keyword evidence="1" id="KW-0732">Signal</keyword>
<dbReference type="AlphaFoldDB" id="A0A1N6RE46"/>
<dbReference type="EMBL" id="FTLW01000002">
    <property type="protein sequence ID" value="SIQ26952.1"/>
    <property type="molecule type" value="Genomic_DNA"/>
</dbReference>
<dbReference type="Proteomes" id="UP000241788">
    <property type="component" value="Unassembled WGS sequence"/>
</dbReference>
<organism evidence="2 3">
    <name type="scientific">Solilutibacter tolerans</name>
    <dbReference type="NCBI Taxonomy" id="1604334"/>
    <lineage>
        <taxon>Bacteria</taxon>
        <taxon>Pseudomonadati</taxon>
        <taxon>Pseudomonadota</taxon>
        <taxon>Gammaproteobacteria</taxon>
        <taxon>Lysobacterales</taxon>
        <taxon>Lysobacteraceae</taxon>
        <taxon>Solilutibacter</taxon>
    </lineage>
</organism>
<sequence>MKLRVLSAMVVLAGLLAASPCMAQASDESRIDYDAALGWLANSRIDGNALSGARGSIAVNQAAGDLNVQANLRSIAVGQYAAADVDAIQFQTNNQANAPTHASAVIGGRALQGAGGIASINQASGSGNTELNAVSVALAQQGIREASDDFLSLSGVASAVGARTITEPGDKTTQTRKVGVEASALHGFEGVLQLNQVAGMANATENRLQVAVQGP</sequence>
<evidence type="ECO:0000313" key="3">
    <source>
        <dbReference type="Proteomes" id="UP000241788"/>
    </source>
</evidence>